<dbReference type="PANTHER" id="PTHR34539:SF19">
    <property type="entry name" value="T6J4.11 PROTEIN"/>
    <property type="match status" value="1"/>
</dbReference>
<accession>A0A8J5UWD3</accession>
<protein>
    <submittedName>
        <fullName evidence="1">Uncharacterized protein</fullName>
    </submittedName>
</protein>
<gene>
    <name evidence="1" type="ORF">GUJ93_ZPchr0008g12271</name>
</gene>
<reference evidence="1" key="2">
    <citation type="submission" date="2021-02" db="EMBL/GenBank/DDBJ databases">
        <authorList>
            <person name="Kimball J.A."/>
            <person name="Haas M.W."/>
            <person name="Macchietto M."/>
            <person name="Kono T."/>
            <person name="Duquette J."/>
            <person name="Shao M."/>
        </authorList>
    </citation>
    <scope>NUCLEOTIDE SEQUENCE</scope>
    <source>
        <tissue evidence="1">Fresh leaf tissue</tissue>
    </source>
</reference>
<reference evidence="1" key="1">
    <citation type="journal article" date="2021" name="bioRxiv">
        <title>Whole Genome Assembly and Annotation of Northern Wild Rice, Zizania palustris L., Supports a Whole Genome Duplication in the Zizania Genus.</title>
        <authorList>
            <person name="Haas M."/>
            <person name="Kono T."/>
            <person name="Macchietto M."/>
            <person name="Millas R."/>
            <person name="McGilp L."/>
            <person name="Shao M."/>
            <person name="Duquette J."/>
            <person name="Hirsch C.N."/>
            <person name="Kimball J."/>
        </authorList>
    </citation>
    <scope>NUCLEOTIDE SEQUENCE</scope>
    <source>
        <tissue evidence="1">Fresh leaf tissue</tissue>
    </source>
</reference>
<dbReference type="EMBL" id="JAAALK010000290">
    <property type="protein sequence ID" value="KAG8046202.1"/>
    <property type="molecule type" value="Genomic_DNA"/>
</dbReference>
<dbReference type="OrthoDB" id="785381at2759"/>
<name>A0A8J5UWD3_ZIZPA</name>
<proteinExistence type="predicted"/>
<keyword evidence="2" id="KW-1185">Reference proteome</keyword>
<organism evidence="1 2">
    <name type="scientific">Zizania palustris</name>
    <name type="common">Northern wild rice</name>
    <dbReference type="NCBI Taxonomy" id="103762"/>
    <lineage>
        <taxon>Eukaryota</taxon>
        <taxon>Viridiplantae</taxon>
        <taxon>Streptophyta</taxon>
        <taxon>Embryophyta</taxon>
        <taxon>Tracheophyta</taxon>
        <taxon>Spermatophyta</taxon>
        <taxon>Magnoliopsida</taxon>
        <taxon>Liliopsida</taxon>
        <taxon>Poales</taxon>
        <taxon>Poaceae</taxon>
        <taxon>BOP clade</taxon>
        <taxon>Oryzoideae</taxon>
        <taxon>Oryzeae</taxon>
        <taxon>Zizaniinae</taxon>
        <taxon>Zizania</taxon>
    </lineage>
</organism>
<evidence type="ECO:0000313" key="2">
    <source>
        <dbReference type="Proteomes" id="UP000729402"/>
    </source>
</evidence>
<evidence type="ECO:0000313" key="1">
    <source>
        <dbReference type="EMBL" id="KAG8046202.1"/>
    </source>
</evidence>
<dbReference type="AlphaFoldDB" id="A0A8J5UWD3"/>
<sequence>MKMTWETVAVCGHAATQANHGRLLIQTAFASNARSLTSPKPINQIKKRAPALHRSRLPGLTLYKEAPWLGKAPCFLDSPATRGKSKHTFFPSATAMDSSSVLLTSSCNNKRTREAGEGACSPEADAKRLRPEDLLDVLELDDDNDAVGDLASVMRSFEEEIAAGDAGDAAVATQPELGFLLEASDDELGLPPATASSSDEAGAVDPDEALVFGGQIWEFEDELGGGYVGYGVTSPDAAAAATEWDDGGFDAGLFGFVDEPCAPSDLAALRQGTMPAIG</sequence>
<comment type="caution">
    <text evidence="1">The sequence shown here is derived from an EMBL/GenBank/DDBJ whole genome shotgun (WGS) entry which is preliminary data.</text>
</comment>
<dbReference type="PANTHER" id="PTHR34539">
    <property type="entry name" value="T6J4.11 PROTEIN"/>
    <property type="match status" value="1"/>
</dbReference>
<dbReference type="Proteomes" id="UP000729402">
    <property type="component" value="Unassembled WGS sequence"/>
</dbReference>